<organism evidence="1 2">
    <name type="scientific">Noviherbaspirillum denitrificans</name>
    <dbReference type="NCBI Taxonomy" id="1968433"/>
    <lineage>
        <taxon>Bacteria</taxon>
        <taxon>Pseudomonadati</taxon>
        <taxon>Pseudomonadota</taxon>
        <taxon>Betaproteobacteria</taxon>
        <taxon>Burkholderiales</taxon>
        <taxon>Oxalobacteraceae</taxon>
        <taxon>Noviherbaspirillum</taxon>
    </lineage>
</organism>
<evidence type="ECO:0008006" key="3">
    <source>
        <dbReference type="Google" id="ProtNLM"/>
    </source>
</evidence>
<dbReference type="Proteomes" id="UP000197535">
    <property type="component" value="Unassembled WGS sequence"/>
</dbReference>
<protein>
    <recommendedName>
        <fullName evidence="3">Formate dehydrogenase</fullName>
    </recommendedName>
</protein>
<gene>
    <name evidence="1" type="ORF">AYR66_19485</name>
</gene>
<dbReference type="RefSeq" id="WP_088708191.1">
    <property type="nucleotide sequence ID" value="NZ_LSTO01000001.1"/>
</dbReference>
<dbReference type="PIRSF" id="PIRSF036704">
    <property type="entry name" value="UCP036704"/>
    <property type="match status" value="1"/>
</dbReference>
<evidence type="ECO:0000313" key="2">
    <source>
        <dbReference type="Proteomes" id="UP000197535"/>
    </source>
</evidence>
<sequence length="64" mass="6806">MSQQTKIARRTFFAVLGGAAAAGVAAKIASKSPVQAAPEPAKEPQGDGYRLTDHIKKYYRTTAI</sequence>
<comment type="caution">
    <text evidence="1">The sequence shown here is derived from an EMBL/GenBank/DDBJ whole genome shotgun (WGS) entry which is preliminary data.</text>
</comment>
<evidence type="ECO:0000313" key="1">
    <source>
        <dbReference type="EMBL" id="OWW21334.1"/>
    </source>
</evidence>
<accession>A0A254TFD8</accession>
<dbReference type="NCBIfam" id="TIGR02811">
    <property type="entry name" value="formate_TAT"/>
    <property type="match status" value="1"/>
</dbReference>
<keyword evidence="2" id="KW-1185">Reference proteome</keyword>
<dbReference type="InterPro" id="IPR006311">
    <property type="entry name" value="TAT_signal"/>
</dbReference>
<dbReference type="EMBL" id="LSTO01000001">
    <property type="protein sequence ID" value="OWW21334.1"/>
    <property type="molecule type" value="Genomic_DNA"/>
</dbReference>
<dbReference type="AlphaFoldDB" id="A0A254TFD8"/>
<reference evidence="1 2" key="1">
    <citation type="submission" date="2016-02" db="EMBL/GenBank/DDBJ databases">
        <authorList>
            <person name="Wen L."/>
            <person name="He K."/>
            <person name="Yang H."/>
        </authorList>
    </citation>
    <scope>NUCLEOTIDE SEQUENCE [LARGE SCALE GENOMIC DNA]</scope>
    <source>
        <strain evidence="1 2">TSA40</strain>
    </source>
</reference>
<dbReference type="InterPro" id="IPR014177">
    <property type="entry name" value="Formate_DH_TAT-contain"/>
</dbReference>
<dbReference type="OrthoDB" id="9134211at2"/>
<dbReference type="PROSITE" id="PS51318">
    <property type="entry name" value="TAT"/>
    <property type="match status" value="1"/>
</dbReference>
<name>A0A254TFD8_9BURK</name>
<proteinExistence type="predicted"/>